<evidence type="ECO:0000256" key="1">
    <source>
        <dbReference type="ARBA" id="ARBA00004651"/>
    </source>
</evidence>
<comment type="subcellular location">
    <subcellularLocation>
        <location evidence="1">Cell membrane</location>
        <topology evidence="1">Multi-pass membrane protein</topology>
    </subcellularLocation>
</comment>
<dbReference type="EMBL" id="ADLK01000025">
    <property type="protein sequence ID" value="KMW17956.1"/>
    <property type="molecule type" value="Genomic_DNA"/>
</dbReference>
<keyword evidence="4 6" id="KW-1133">Transmembrane helix</keyword>
<feature type="transmembrane region" description="Helical" evidence="6">
    <location>
        <begin position="262"/>
        <end position="282"/>
    </location>
</feature>
<evidence type="ECO:0000256" key="4">
    <source>
        <dbReference type="ARBA" id="ARBA00022989"/>
    </source>
</evidence>
<dbReference type="PATRIC" id="fig|742734.4.peg.3686"/>
<evidence type="ECO:0000256" key="2">
    <source>
        <dbReference type="ARBA" id="ARBA00022475"/>
    </source>
</evidence>
<evidence type="ECO:0000256" key="5">
    <source>
        <dbReference type="ARBA" id="ARBA00023136"/>
    </source>
</evidence>
<feature type="transmembrane region" description="Helical" evidence="6">
    <location>
        <begin position="12"/>
        <end position="32"/>
    </location>
</feature>
<evidence type="ECO:0008006" key="9">
    <source>
        <dbReference type="Google" id="ProtNLM"/>
    </source>
</evidence>
<dbReference type="GO" id="GO:0005886">
    <property type="term" value="C:plasma membrane"/>
    <property type="evidence" value="ECO:0007669"/>
    <property type="project" value="UniProtKB-SubCell"/>
</dbReference>
<dbReference type="AlphaFoldDB" id="A0A0J9C0Q6"/>
<proteinExistence type="predicted"/>
<comment type="caution">
    <text evidence="7">The sequence shown here is derived from an EMBL/GenBank/DDBJ whole genome shotgun (WGS) entry which is preliminary data.</text>
</comment>
<dbReference type="CDD" id="cd06579">
    <property type="entry name" value="TM_PBP1_transp_AraH_like"/>
    <property type="match status" value="1"/>
</dbReference>
<gene>
    <name evidence="7" type="ORF">HMPREF9470_03437</name>
</gene>
<dbReference type="RefSeq" id="WP_007859319.1">
    <property type="nucleotide sequence ID" value="NZ_KQ235879.1"/>
</dbReference>
<dbReference type="PANTHER" id="PTHR32196">
    <property type="entry name" value="ABC TRANSPORTER PERMEASE PROTEIN YPHD-RELATED-RELATED"/>
    <property type="match status" value="1"/>
</dbReference>
<sequence>MKALDINKLKGLVVHHMLWCAIIISLAGGRILSPYFFKSNNITVILYTCAIYGLLAIAESLVLLVAEIDLTVGISAVVSPALAIYLSNAIYKFSMGKEVVRGGYVTAPWWMIVVFTLLIATLIGLINAILVVKGNVPAFVATIGVQYAVTGIGYIITKGTPLFMTKVKGAALIGGAKVLGCIPLCLLLFLLIAGLFIFLCGSTRFGMRVYSTGGSVKAATLCGINTGRWKMFMFIISGFLAGVTGIVFTSKLQSIDVTQTTGYEMTALAIAIIGGIELNGGVGNLRNTVKAALFMAILSNVMSMIGFLSYHQTFVLGLFIVLFAILHKRSDSRRLKELNIVEV</sequence>
<reference evidence="7 8" key="1">
    <citation type="submission" date="2011-04" db="EMBL/GenBank/DDBJ databases">
        <title>The Genome Sequence of Clostridium citroniae WAL-19142.</title>
        <authorList>
            <consortium name="The Broad Institute Genome Sequencing Platform"/>
            <person name="Earl A."/>
            <person name="Ward D."/>
            <person name="Feldgarden M."/>
            <person name="Gevers D."/>
            <person name="Warren Y.A."/>
            <person name="Tyrrell K.L."/>
            <person name="Citron D.M."/>
            <person name="Goldstein E.J."/>
            <person name="Daigneault M."/>
            <person name="Allen-Vercoe E."/>
            <person name="Young S.K."/>
            <person name="Zeng Q."/>
            <person name="Gargeya S."/>
            <person name="Fitzgerald M."/>
            <person name="Haas B."/>
            <person name="Abouelleil A."/>
            <person name="Alvarado L."/>
            <person name="Arachchi H.M."/>
            <person name="Berlin A."/>
            <person name="Brown A."/>
            <person name="Chapman S.B."/>
            <person name="Chen Z."/>
            <person name="Dunbar C."/>
            <person name="Freedman E."/>
            <person name="Gearin G."/>
            <person name="Gellesch M."/>
            <person name="Goldberg J."/>
            <person name="Griggs A."/>
            <person name="Gujja S."/>
            <person name="Heilman E.R."/>
            <person name="Heiman D."/>
            <person name="Howarth C."/>
            <person name="Larson L."/>
            <person name="Lui A."/>
            <person name="MacDonald P.J."/>
            <person name="Mehta T."/>
            <person name="Montmayeur A."/>
            <person name="Murphy C."/>
            <person name="Neiman D."/>
            <person name="Pearson M."/>
            <person name="Priest M."/>
            <person name="Roberts A."/>
            <person name="Saif S."/>
            <person name="Shea T."/>
            <person name="Shenoy N."/>
            <person name="Sisk P."/>
            <person name="Stolte C."/>
            <person name="Sykes S."/>
            <person name="White J."/>
            <person name="Yandava C."/>
            <person name="Wortman J."/>
            <person name="Nusbaum C."/>
            <person name="Birren B."/>
        </authorList>
    </citation>
    <scope>NUCLEOTIDE SEQUENCE [LARGE SCALE GENOMIC DNA]</scope>
    <source>
        <strain evidence="7 8">WAL-19142</strain>
    </source>
</reference>
<feature type="transmembrane region" description="Helical" evidence="6">
    <location>
        <begin position="72"/>
        <end position="91"/>
    </location>
</feature>
<evidence type="ECO:0000256" key="6">
    <source>
        <dbReference type="SAM" id="Phobius"/>
    </source>
</evidence>
<keyword evidence="2" id="KW-1003">Cell membrane</keyword>
<evidence type="ECO:0000313" key="8">
    <source>
        <dbReference type="Proteomes" id="UP000037392"/>
    </source>
</evidence>
<evidence type="ECO:0000256" key="3">
    <source>
        <dbReference type="ARBA" id="ARBA00022692"/>
    </source>
</evidence>
<feature type="transmembrane region" description="Helical" evidence="6">
    <location>
        <begin position="178"/>
        <end position="199"/>
    </location>
</feature>
<name>A0A0J9C0Q6_9FIRM</name>
<feature type="transmembrane region" description="Helical" evidence="6">
    <location>
        <begin position="103"/>
        <end position="130"/>
    </location>
</feature>
<keyword evidence="5 6" id="KW-0472">Membrane</keyword>
<accession>A0A0J9C0Q6</accession>
<protein>
    <recommendedName>
        <fullName evidence="9">ABC transporter permease</fullName>
    </recommendedName>
</protein>
<dbReference type="GO" id="GO:0022857">
    <property type="term" value="F:transmembrane transporter activity"/>
    <property type="evidence" value="ECO:0007669"/>
    <property type="project" value="InterPro"/>
</dbReference>
<dbReference type="InterPro" id="IPR001851">
    <property type="entry name" value="ABC_transp_permease"/>
</dbReference>
<dbReference type="Pfam" id="PF02653">
    <property type="entry name" value="BPD_transp_2"/>
    <property type="match status" value="1"/>
</dbReference>
<feature type="transmembrane region" description="Helical" evidence="6">
    <location>
        <begin position="44"/>
        <end position="66"/>
    </location>
</feature>
<dbReference type="GeneID" id="93165546"/>
<dbReference type="Proteomes" id="UP000037392">
    <property type="component" value="Unassembled WGS sequence"/>
</dbReference>
<feature type="transmembrane region" description="Helical" evidence="6">
    <location>
        <begin position="231"/>
        <end position="250"/>
    </location>
</feature>
<keyword evidence="3 6" id="KW-0812">Transmembrane</keyword>
<feature type="transmembrane region" description="Helical" evidence="6">
    <location>
        <begin position="136"/>
        <end position="157"/>
    </location>
</feature>
<evidence type="ECO:0000313" key="7">
    <source>
        <dbReference type="EMBL" id="KMW17956.1"/>
    </source>
</evidence>
<feature type="transmembrane region" description="Helical" evidence="6">
    <location>
        <begin position="302"/>
        <end position="326"/>
    </location>
</feature>
<organism evidence="7 8">
    <name type="scientific">[Clostridium] citroniae WAL-19142</name>
    <dbReference type="NCBI Taxonomy" id="742734"/>
    <lineage>
        <taxon>Bacteria</taxon>
        <taxon>Bacillati</taxon>
        <taxon>Bacillota</taxon>
        <taxon>Clostridia</taxon>
        <taxon>Lachnospirales</taxon>
        <taxon>Lachnospiraceae</taxon>
        <taxon>Enterocloster</taxon>
    </lineage>
</organism>
<dbReference type="OrthoDB" id="9813906at2"/>